<dbReference type="EMBL" id="JACGWM010001553">
    <property type="protein sequence ID" value="KAL0291769.1"/>
    <property type="molecule type" value="Genomic_DNA"/>
</dbReference>
<dbReference type="InterPro" id="IPR013103">
    <property type="entry name" value="RVT_2"/>
</dbReference>
<reference evidence="3" key="1">
    <citation type="submission" date="2020-06" db="EMBL/GenBank/DDBJ databases">
        <authorList>
            <person name="Li T."/>
            <person name="Hu X."/>
            <person name="Zhang T."/>
            <person name="Song X."/>
            <person name="Zhang H."/>
            <person name="Dai N."/>
            <person name="Sheng W."/>
            <person name="Hou X."/>
            <person name="Wei L."/>
        </authorList>
    </citation>
    <scope>NUCLEOTIDE SEQUENCE</scope>
    <source>
        <strain evidence="3">KEN8</strain>
        <tissue evidence="3">Leaf</tissue>
    </source>
</reference>
<evidence type="ECO:0000256" key="1">
    <source>
        <dbReference type="SAM" id="MobiDB-lite"/>
    </source>
</evidence>
<feature type="compositionally biased region" description="Low complexity" evidence="1">
    <location>
        <begin position="211"/>
        <end position="224"/>
    </location>
</feature>
<feature type="domain" description="Reverse transcriptase Ty1/copia-type" evidence="2">
    <location>
        <begin position="306"/>
        <end position="399"/>
    </location>
</feature>
<accession>A0AAW2JBU1</accession>
<dbReference type="AlphaFoldDB" id="A0AAW2JBU1"/>
<reference evidence="3" key="2">
    <citation type="journal article" date="2024" name="Plant">
        <title>Genomic evolution and insights into agronomic trait innovations of Sesamum species.</title>
        <authorList>
            <person name="Miao H."/>
            <person name="Wang L."/>
            <person name="Qu L."/>
            <person name="Liu H."/>
            <person name="Sun Y."/>
            <person name="Le M."/>
            <person name="Wang Q."/>
            <person name="Wei S."/>
            <person name="Zheng Y."/>
            <person name="Lin W."/>
            <person name="Duan Y."/>
            <person name="Cao H."/>
            <person name="Xiong S."/>
            <person name="Wang X."/>
            <person name="Wei L."/>
            <person name="Li C."/>
            <person name="Ma Q."/>
            <person name="Ju M."/>
            <person name="Zhao R."/>
            <person name="Li G."/>
            <person name="Mu C."/>
            <person name="Tian Q."/>
            <person name="Mei H."/>
            <person name="Zhang T."/>
            <person name="Gao T."/>
            <person name="Zhang H."/>
        </authorList>
    </citation>
    <scope>NUCLEOTIDE SEQUENCE</scope>
    <source>
        <strain evidence="3">KEN8</strain>
    </source>
</reference>
<comment type="caution">
    <text evidence="3">The sequence shown here is derived from an EMBL/GenBank/DDBJ whole genome shotgun (WGS) entry which is preliminary data.</text>
</comment>
<gene>
    <name evidence="3" type="ORF">Scaly_2621400</name>
</gene>
<evidence type="ECO:0000313" key="3">
    <source>
        <dbReference type="EMBL" id="KAL0291769.1"/>
    </source>
</evidence>
<protein>
    <submittedName>
        <fullName evidence="3">Retrovirus-related Pol polyprotein from transposon TNT 1-94</fullName>
    </submittedName>
</protein>
<sequence length="402" mass="45139">MQVKAMEHGGGQRNAFKRRGPVDKRNLICEHCHKSGNNKDTCFKINGVSDWYRDLTVHRRKPAIGRAYAVNEVQTPVDKSTAAGHNLVFDLMEALKLIQNRVPQDPVHDLRSKETMAIGHQIGKLYILDRNSFISFPHSQFSYNAVEFDCIDSDVFTLWHKRIPKLFLSAIATSTSSPRVSAPVPKLNLFPPAAQYLPPASVFDSLDSVIPDSSSDIPSPAPESVPELPTPVRRSQRVSKPPAWLDDYHCNISHTSFIPSNDLCLSHNGFFAALSTIQEPRNYLQAKGCVEWEEAMQQELAALEKNKTWDIVELPHGKKPIGCKWVYKVKLNPVGSVERYKARLVAKGYTQVEEIDYFDRFSHVAKVVTVQTFLAVASGLILPVHQVDINNAFLHGFLELTT</sequence>
<name>A0AAW2JBU1_9LAMI</name>
<organism evidence="3">
    <name type="scientific">Sesamum calycinum</name>
    <dbReference type="NCBI Taxonomy" id="2727403"/>
    <lineage>
        <taxon>Eukaryota</taxon>
        <taxon>Viridiplantae</taxon>
        <taxon>Streptophyta</taxon>
        <taxon>Embryophyta</taxon>
        <taxon>Tracheophyta</taxon>
        <taxon>Spermatophyta</taxon>
        <taxon>Magnoliopsida</taxon>
        <taxon>eudicotyledons</taxon>
        <taxon>Gunneridae</taxon>
        <taxon>Pentapetalae</taxon>
        <taxon>asterids</taxon>
        <taxon>lamiids</taxon>
        <taxon>Lamiales</taxon>
        <taxon>Pedaliaceae</taxon>
        <taxon>Sesamum</taxon>
    </lineage>
</organism>
<evidence type="ECO:0000259" key="2">
    <source>
        <dbReference type="Pfam" id="PF07727"/>
    </source>
</evidence>
<proteinExistence type="predicted"/>
<dbReference type="Pfam" id="PF07727">
    <property type="entry name" value="RVT_2"/>
    <property type="match status" value="1"/>
</dbReference>
<feature type="region of interest" description="Disordered" evidence="1">
    <location>
        <begin position="211"/>
        <end position="233"/>
    </location>
</feature>